<dbReference type="OrthoDB" id="9773538at2"/>
<dbReference type="GO" id="GO:0046872">
    <property type="term" value="F:metal ion binding"/>
    <property type="evidence" value="ECO:0007669"/>
    <property type="project" value="UniProtKB-UniRule"/>
</dbReference>
<protein>
    <submittedName>
        <fullName evidence="9">Zn-dependent oligopeptidase</fullName>
    </submittedName>
</protein>
<dbReference type="GO" id="GO:0006508">
    <property type="term" value="P:proteolysis"/>
    <property type="evidence" value="ECO:0007669"/>
    <property type="project" value="UniProtKB-KW"/>
</dbReference>
<proteinExistence type="inferred from homology"/>
<reference evidence="9 10" key="1">
    <citation type="submission" date="2019-08" db="EMBL/GenBank/DDBJ databases">
        <title>Complete genome sequence of Terriglobus albidus strain ORNL.</title>
        <authorList>
            <person name="Podar M."/>
        </authorList>
    </citation>
    <scope>NUCLEOTIDE SEQUENCE [LARGE SCALE GENOMIC DNA]</scope>
    <source>
        <strain evidence="9 10">ORNL</strain>
    </source>
</reference>
<dbReference type="InterPro" id="IPR024077">
    <property type="entry name" value="Neurolysin/TOP_dom2"/>
</dbReference>
<keyword evidence="5 7" id="KW-0862">Zinc</keyword>
<dbReference type="PANTHER" id="PTHR11804:SF84">
    <property type="entry name" value="SACCHAROLYSIN"/>
    <property type="match status" value="1"/>
</dbReference>
<evidence type="ECO:0000256" key="5">
    <source>
        <dbReference type="ARBA" id="ARBA00022833"/>
    </source>
</evidence>
<dbReference type="InterPro" id="IPR024079">
    <property type="entry name" value="MetalloPept_cat_dom_sf"/>
</dbReference>
<keyword evidence="3 7" id="KW-0479">Metal-binding</keyword>
<dbReference type="InterPro" id="IPR045090">
    <property type="entry name" value="Pept_M3A_M3B"/>
</dbReference>
<dbReference type="PANTHER" id="PTHR11804">
    <property type="entry name" value="PROTEASE M3 THIMET OLIGOPEPTIDASE-RELATED"/>
    <property type="match status" value="1"/>
</dbReference>
<dbReference type="Pfam" id="PF01432">
    <property type="entry name" value="Peptidase_M3"/>
    <property type="match status" value="1"/>
</dbReference>
<evidence type="ECO:0000256" key="3">
    <source>
        <dbReference type="ARBA" id="ARBA00022723"/>
    </source>
</evidence>
<keyword evidence="4 7" id="KW-0378">Hydrolase</keyword>
<dbReference type="InterPro" id="IPR024080">
    <property type="entry name" value="Neurolysin/TOP_N"/>
</dbReference>
<dbReference type="Proteomes" id="UP000321820">
    <property type="component" value="Chromosome"/>
</dbReference>
<dbReference type="SUPFAM" id="SSF55486">
    <property type="entry name" value="Metalloproteases ('zincins'), catalytic domain"/>
    <property type="match status" value="1"/>
</dbReference>
<accession>A0A5B9EBH8</accession>
<dbReference type="GO" id="GO:0006518">
    <property type="term" value="P:peptide metabolic process"/>
    <property type="evidence" value="ECO:0007669"/>
    <property type="project" value="TreeGrafter"/>
</dbReference>
<dbReference type="AlphaFoldDB" id="A0A5B9EBH8"/>
<name>A0A5B9EBH8_9BACT</name>
<evidence type="ECO:0000313" key="9">
    <source>
        <dbReference type="EMBL" id="QEE28040.1"/>
    </source>
</evidence>
<comment type="cofactor">
    <cofactor evidence="7">
        <name>Zn(2+)</name>
        <dbReference type="ChEBI" id="CHEBI:29105"/>
    </cofactor>
    <text evidence="7">Binds 1 zinc ion.</text>
</comment>
<dbReference type="KEGG" id="talb:FTW19_08575"/>
<dbReference type="Gene3D" id="3.40.390.10">
    <property type="entry name" value="Collagenase (Catalytic Domain)"/>
    <property type="match status" value="1"/>
</dbReference>
<organism evidence="9 10">
    <name type="scientific">Terriglobus albidus</name>
    <dbReference type="NCBI Taxonomy" id="1592106"/>
    <lineage>
        <taxon>Bacteria</taxon>
        <taxon>Pseudomonadati</taxon>
        <taxon>Acidobacteriota</taxon>
        <taxon>Terriglobia</taxon>
        <taxon>Terriglobales</taxon>
        <taxon>Acidobacteriaceae</taxon>
        <taxon>Terriglobus</taxon>
    </lineage>
</organism>
<sequence length="666" mass="74468">MSFAVPTVAQTAAPKPPSDPLHAWVGMTSPADLENWVNYHIAEEKKAVAEILAVKGARTIENTLKPFDRAQFHLNIAGNQDYLMFGLHDNKDVRDKAQALLQNISAEGTALQLNQDVYHALVAVDKTKADAATRYYLDRTLLEYRLAGVDKDAEIREKVRKLSDQITEQSLHFSRTVQDDVRKVVVKDPADLDGLPADYIEKHKPAADGTITLTTDQPDMLPVVTYAKSPRLRRDMYLAYNNRAFPGNKAVLLDLLKTRQEMATTLGYKTWADLATADMMIGSADKLRAFLKEVDEASRPSAAKEFALLEAFVKEKDPSALPLAASDSSYWSEQYRRAKYDFDSQSVRPYFPYPEVEKGVLATAGKLFHIEFRPSKAPIWNPTVTVYDIYDQGKLAGRIYLDMHPREGKDKWFSESGVIPGSGSQIPEAALLCNFPGPENGDPGLLQYSDVVTFFHEFGHMMHEVLGGHGQWAGTAGVSTERDFVEAPSQMLEEFFEDTGILQSFAKHYKTGEVLPSTTIDKMVRAGRFARGSWVQGQLRYSELSLSVHDRAPEQIDLDAINKKTFVDHMPYVFLDDSHMYASFTHLTGYSSNYYTYVLDKVIAVDLFSAFDPKNLLGGPAAMRYRKTVLEPGGNKSANDLIKDFLGRPQSMDALKHWIALGLPAQ</sequence>
<dbReference type="CDD" id="cd06455">
    <property type="entry name" value="M3A_TOP"/>
    <property type="match status" value="1"/>
</dbReference>
<evidence type="ECO:0000259" key="8">
    <source>
        <dbReference type="Pfam" id="PF01432"/>
    </source>
</evidence>
<dbReference type="EMBL" id="CP042806">
    <property type="protein sequence ID" value="QEE28040.1"/>
    <property type="molecule type" value="Genomic_DNA"/>
</dbReference>
<evidence type="ECO:0000256" key="7">
    <source>
        <dbReference type="RuleBase" id="RU003435"/>
    </source>
</evidence>
<keyword evidence="10" id="KW-1185">Reference proteome</keyword>
<comment type="similarity">
    <text evidence="1 7">Belongs to the peptidase M3 family.</text>
</comment>
<evidence type="ECO:0000256" key="1">
    <source>
        <dbReference type="ARBA" id="ARBA00006040"/>
    </source>
</evidence>
<dbReference type="InterPro" id="IPR001567">
    <property type="entry name" value="Pept_M3A_M3B_dom"/>
</dbReference>
<dbReference type="Gene3D" id="1.20.1050.40">
    <property type="entry name" value="Endopeptidase. Chain P, domain 1"/>
    <property type="match status" value="1"/>
</dbReference>
<evidence type="ECO:0000256" key="2">
    <source>
        <dbReference type="ARBA" id="ARBA00022670"/>
    </source>
</evidence>
<evidence type="ECO:0000313" key="10">
    <source>
        <dbReference type="Proteomes" id="UP000321820"/>
    </source>
</evidence>
<feature type="domain" description="Peptidase M3A/M3B catalytic" evidence="8">
    <location>
        <begin position="224"/>
        <end position="656"/>
    </location>
</feature>
<evidence type="ECO:0000256" key="4">
    <source>
        <dbReference type="ARBA" id="ARBA00022801"/>
    </source>
</evidence>
<dbReference type="RefSeq" id="WP_147647230.1">
    <property type="nucleotide sequence ID" value="NZ_CP042806.1"/>
</dbReference>
<evidence type="ECO:0000256" key="6">
    <source>
        <dbReference type="ARBA" id="ARBA00023049"/>
    </source>
</evidence>
<dbReference type="Gene3D" id="1.10.1370.10">
    <property type="entry name" value="Neurolysin, domain 3"/>
    <property type="match status" value="1"/>
</dbReference>
<dbReference type="GO" id="GO:0004222">
    <property type="term" value="F:metalloendopeptidase activity"/>
    <property type="evidence" value="ECO:0007669"/>
    <property type="project" value="InterPro"/>
</dbReference>
<keyword evidence="2 7" id="KW-0645">Protease</keyword>
<gene>
    <name evidence="9" type="ORF">FTW19_08575</name>
</gene>
<keyword evidence="6 7" id="KW-0482">Metalloprotease</keyword>